<dbReference type="Proteomes" id="UP001596481">
    <property type="component" value="Unassembled WGS sequence"/>
</dbReference>
<reference evidence="2 3" key="1">
    <citation type="journal article" date="2019" name="Int. J. Syst. Evol. Microbiol.">
        <title>The Global Catalogue of Microorganisms (GCM) 10K type strain sequencing project: providing services to taxonomists for standard genome sequencing and annotation.</title>
        <authorList>
            <consortium name="The Broad Institute Genomics Platform"/>
            <consortium name="The Broad Institute Genome Sequencing Center for Infectious Disease"/>
            <person name="Wu L."/>
            <person name="Ma J."/>
        </authorList>
    </citation>
    <scope>NUCLEOTIDE SEQUENCE [LARGE SCALE GENOMIC DNA]</scope>
    <source>
        <strain evidence="2 3">DSM 29988</strain>
    </source>
</reference>
<keyword evidence="3" id="KW-1185">Reference proteome</keyword>
<dbReference type="InterPro" id="IPR050228">
    <property type="entry name" value="Carboxylesterase_BioH"/>
</dbReference>
<evidence type="ECO:0000313" key="2">
    <source>
        <dbReference type="EMBL" id="MFC7202109.1"/>
    </source>
</evidence>
<dbReference type="PRINTS" id="PR00111">
    <property type="entry name" value="ABHYDROLASE"/>
</dbReference>
<dbReference type="PANTHER" id="PTHR43194:SF5">
    <property type="entry name" value="PIMELOYL-[ACYL-CARRIER PROTEIN] METHYL ESTER ESTERASE"/>
    <property type="match status" value="1"/>
</dbReference>
<keyword evidence="2" id="KW-0378">Hydrolase</keyword>
<comment type="caution">
    <text evidence="2">The sequence shown here is derived from an EMBL/GenBank/DDBJ whole genome shotgun (WGS) entry which is preliminary data.</text>
</comment>
<dbReference type="InterPro" id="IPR000073">
    <property type="entry name" value="AB_hydrolase_1"/>
</dbReference>
<organism evidence="2 3">
    <name type="scientific">Haloferax namakaokahaiae</name>
    <dbReference type="NCBI Taxonomy" id="1748331"/>
    <lineage>
        <taxon>Archaea</taxon>
        <taxon>Methanobacteriati</taxon>
        <taxon>Methanobacteriota</taxon>
        <taxon>Stenosarchaea group</taxon>
        <taxon>Halobacteria</taxon>
        <taxon>Halobacteriales</taxon>
        <taxon>Haloferacaceae</taxon>
        <taxon>Haloferax</taxon>
    </lineage>
</organism>
<dbReference type="Gene3D" id="3.40.50.1820">
    <property type="entry name" value="alpha/beta hydrolase"/>
    <property type="match status" value="1"/>
</dbReference>
<feature type="domain" description="AB hydrolase-1" evidence="1">
    <location>
        <begin position="29"/>
        <end position="252"/>
    </location>
</feature>
<protein>
    <submittedName>
        <fullName evidence="2">Alpha/beta fold hydrolase</fullName>
    </submittedName>
</protein>
<dbReference type="InterPro" id="IPR029058">
    <property type="entry name" value="AB_hydrolase_fold"/>
</dbReference>
<accession>A0ABD5ZA91</accession>
<sequence>MDVLTTEHHGRTTAYRLREARGESDAPTVLFVHGSGGSSDVWRGQYRLASDYSVAALDLSGHGESDDVDADDGYETLSAYVDDVVAVAEETDASIVVGNSLGGAVAMTLALERDLDLDALVLAGTGAKLSVLDDLLNWLEDDFDRAVAFLHGDDRLFHTDDERVIEASKEAMYDAGQAVTSRDFNSCHTFDVRSKLGDIDVLTLALVGEYDRLTPPSYHDYFVEEMPDCERATIEDAAHLAMLEQPAAFNAAVSDFLSRRL</sequence>
<proteinExistence type="predicted"/>
<dbReference type="GO" id="GO:0016787">
    <property type="term" value="F:hydrolase activity"/>
    <property type="evidence" value="ECO:0007669"/>
    <property type="project" value="UniProtKB-KW"/>
</dbReference>
<dbReference type="AlphaFoldDB" id="A0ABD5ZA91"/>
<name>A0ABD5ZA91_9EURY</name>
<dbReference type="Pfam" id="PF12697">
    <property type="entry name" value="Abhydrolase_6"/>
    <property type="match status" value="1"/>
</dbReference>
<evidence type="ECO:0000313" key="3">
    <source>
        <dbReference type="Proteomes" id="UP001596481"/>
    </source>
</evidence>
<dbReference type="SUPFAM" id="SSF53474">
    <property type="entry name" value="alpha/beta-Hydrolases"/>
    <property type="match status" value="1"/>
</dbReference>
<evidence type="ECO:0000259" key="1">
    <source>
        <dbReference type="Pfam" id="PF12697"/>
    </source>
</evidence>
<dbReference type="PANTHER" id="PTHR43194">
    <property type="entry name" value="HYDROLASE ALPHA/BETA FOLD FAMILY"/>
    <property type="match status" value="1"/>
</dbReference>
<gene>
    <name evidence="2" type="ORF">ACFQJC_01170</name>
</gene>
<dbReference type="EMBL" id="JBHTAA010000001">
    <property type="protein sequence ID" value="MFC7202109.1"/>
    <property type="molecule type" value="Genomic_DNA"/>
</dbReference>
<dbReference type="RefSeq" id="WP_390221416.1">
    <property type="nucleotide sequence ID" value="NZ_JBHTAA010000001.1"/>
</dbReference>